<organism evidence="3 4">
    <name type="scientific">Letharia lupina</name>
    <dbReference type="NCBI Taxonomy" id="560253"/>
    <lineage>
        <taxon>Eukaryota</taxon>
        <taxon>Fungi</taxon>
        <taxon>Dikarya</taxon>
        <taxon>Ascomycota</taxon>
        <taxon>Pezizomycotina</taxon>
        <taxon>Lecanoromycetes</taxon>
        <taxon>OSLEUM clade</taxon>
        <taxon>Lecanoromycetidae</taxon>
        <taxon>Lecanorales</taxon>
        <taxon>Lecanorineae</taxon>
        <taxon>Parmeliaceae</taxon>
        <taxon>Letharia</taxon>
    </lineage>
</organism>
<feature type="signal peptide" evidence="2">
    <location>
        <begin position="1"/>
        <end position="16"/>
    </location>
</feature>
<feature type="region of interest" description="Disordered" evidence="1">
    <location>
        <begin position="310"/>
        <end position="333"/>
    </location>
</feature>
<name>A0A8H6F834_9LECA</name>
<evidence type="ECO:0000313" key="4">
    <source>
        <dbReference type="Proteomes" id="UP000593566"/>
    </source>
</evidence>
<evidence type="ECO:0000256" key="2">
    <source>
        <dbReference type="SAM" id="SignalP"/>
    </source>
</evidence>
<proteinExistence type="predicted"/>
<dbReference type="GeneID" id="59334497"/>
<dbReference type="Proteomes" id="UP000593566">
    <property type="component" value="Unassembled WGS sequence"/>
</dbReference>
<dbReference type="AlphaFoldDB" id="A0A8H6F834"/>
<protein>
    <recommendedName>
        <fullName evidence="5">Kazal-like domain-containing protein</fullName>
    </recommendedName>
</protein>
<sequence>MHRLLLFLGYALAAQAANPLLTKRQSGTTGGEPGINACLDPENSAPNTKSTTCTPKYTMDAQGDCGPLTYDNSCRAYCQVSVQWSYGVETPFNRTFCQNDDPVCSITSTSTSTVTNSVSFNVGVTLGTKRGLEGRGESSGPSLGDLTATFNAGATWTYATSYAQAIAVDSERPPLSQQKCGYWTFIPYYVTSCGSITVGDWTTSSSGEVTTGGADVTAGCTNIKTTGDWCQTVPMTDAHGTPLGETIFVAASCCAHWPIGWCRQESVYLIEGVSNNATIYNDYKIAHTNYDMTQPIESYSNITCMAGESPYNEDNGPSGNPAGPACAPNDVGA</sequence>
<feature type="chain" id="PRO_5034834820" description="Kazal-like domain-containing protein" evidence="2">
    <location>
        <begin position="17"/>
        <end position="333"/>
    </location>
</feature>
<dbReference type="RefSeq" id="XP_037147569.1">
    <property type="nucleotide sequence ID" value="XM_037296995.1"/>
</dbReference>
<evidence type="ECO:0008006" key="5">
    <source>
        <dbReference type="Google" id="ProtNLM"/>
    </source>
</evidence>
<keyword evidence="2" id="KW-0732">Signal</keyword>
<evidence type="ECO:0000313" key="3">
    <source>
        <dbReference type="EMBL" id="KAF6218134.1"/>
    </source>
</evidence>
<comment type="caution">
    <text evidence="3">The sequence shown here is derived from an EMBL/GenBank/DDBJ whole genome shotgun (WGS) entry which is preliminary data.</text>
</comment>
<evidence type="ECO:0000256" key="1">
    <source>
        <dbReference type="SAM" id="MobiDB-lite"/>
    </source>
</evidence>
<dbReference type="EMBL" id="JACCJB010000023">
    <property type="protein sequence ID" value="KAF6218134.1"/>
    <property type="molecule type" value="Genomic_DNA"/>
</dbReference>
<accession>A0A8H6F834</accession>
<feature type="region of interest" description="Disordered" evidence="1">
    <location>
        <begin position="23"/>
        <end position="50"/>
    </location>
</feature>
<reference evidence="3 4" key="1">
    <citation type="journal article" date="2020" name="Genomics">
        <title>Complete, high-quality genomes from long-read metagenomic sequencing of two wolf lichen thalli reveals enigmatic genome architecture.</title>
        <authorList>
            <person name="McKenzie S.K."/>
            <person name="Walston R.F."/>
            <person name="Allen J.L."/>
        </authorList>
    </citation>
    <scope>NUCLEOTIDE SEQUENCE [LARGE SCALE GENOMIC DNA]</scope>
    <source>
        <strain evidence="3">WasteWater1</strain>
    </source>
</reference>
<gene>
    <name evidence="3" type="ORF">HO133_006093</name>
</gene>
<keyword evidence="4" id="KW-1185">Reference proteome</keyword>